<dbReference type="InterPro" id="IPR011010">
    <property type="entry name" value="DNA_brk_join_enz"/>
</dbReference>
<protein>
    <recommendedName>
        <fullName evidence="9">Tyr recombinase domain-containing protein</fullName>
    </recommendedName>
</protein>
<dbReference type="GO" id="GO:0015074">
    <property type="term" value="P:DNA integration"/>
    <property type="evidence" value="ECO:0007669"/>
    <property type="project" value="InterPro"/>
</dbReference>
<reference evidence="10" key="1">
    <citation type="submission" date="2019-08" db="EMBL/GenBank/DDBJ databases">
        <title>The improved chromosome-level genome for the pearl oyster Pinctada fucata martensii using PacBio sequencing and Hi-C.</title>
        <authorList>
            <person name="Zheng Z."/>
        </authorList>
    </citation>
    <scope>NUCLEOTIDE SEQUENCE</scope>
    <source>
        <strain evidence="10">ZZ-2019</strain>
        <tissue evidence="10">Adductor muscle</tissue>
    </source>
</reference>
<evidence type="ECO:0000313" key="10">
    <source>
        <dbReference type="EMBL" id="KAK3094858.1"/>
    </source>
</evidence>
<dbReference type="Gene3D" id="3.30.420.10">
    <property type="entry name" value="Ribonuclease H-like superfamily/Ribonuclease H"/>
    <property type="match status" value="1"/>
</dbReference>
<dbReference type="SUPFAM" id="SSF56349">
    <property type="entry name" value="DNA breaking-rejoining enzymes"/>
    <property type="match status" value="1"/>
</dbReference>
<sequence length="953" mass="109276">MDTRHFVSNTLTGHSGGADHATLVDHCLTGGASAHTTQRVQQLQLPKPSQNEEIKDEYTFECNHNERYNLTEDFYEYEQGQADIIVKGRLKASLSFWQQIGAHDFILDTISNGYKIPFYSVPPHVILKNNRSALNHESFVDQAIRDLLVRHLAVECSTIPHVVNPLTVSVQSNGKKRLILDLRHVNKHLWKSTVKFEDIRTAMHFVTNNSFCFKFDLHSAYHHLDIFEPHTTFLGFSWIFQDEVKYFKFKVLPFGLSSACYIFTKITRPLVKKWRSEGKFITMYLDDGLGVHHDLEMCHKISTEIKDDLIKSGFVPKGGEKSMWNPSQQVTFLGYYIDCEQGTIQIPEKRLVKLKSTISSLEKCVKVHVRMAASFVGQVISMSYVLGNIVYIMTKSISIDILSAKSWNSFIFLSKESLHQINFWEDNIDKINSRPFLSDYSVHSIVYTDASNTGYGGYIVDAPLSTTHGMWTDSESTRSSTWREPAAVFRVLQSLSHFLRAKHIKWYSDNKNVVSIVSKGSMKSELLNISLDIFEFCLSLGITLDMEWVPRDQNERADMLSRIVDFDDWSVSDVIFDFLNYMWGPHEVDFFANDRNNKLSTFYSRFWTPNAIGIDAFTADWYGAFKHDILELPEALVDKVHLVTDLIAQCRSTNTIKGYYRAFMRWKSWASSNGISTEEILPAKAFHVSLYLSCLVQQCSSPSPVVTAFYGIKWAHNMISVQSPTDSILVRNVLEGAKRRLSVPVCKKELITPDLLDKMFNSLFVEGNLYNQRIISACLLSYSGFLRASELLHLKLGDVEFFTTHMRIFIEQSKTDVYRDGNWLVISRCDSKLCPVLNLDRYISYAKISDFDTFLFQNVTKCEHGYKFRQGNKPMSYSRMRELFIEAFKPFVSDIRSYGLHSLRSGGASAAANHGIPDRLFKRHGRWRSENAKDGYIKDSLDDRLSVSKHLGL</sequence>
<dbReference type="InterPro" id="IPR036397">
    <property type="entry name" value="RNaseH_sf"/>
</dbReference>
<keyword evidence="7" id="KW-0238">DNA-binding</keyword>
<dbReference type="SUPFAM" id="SSF47823">
    <property type="entry name" value="lambda integrase-like, N-terminal domain"/>
    <property type="match status" value="1"/>
</dbReference>
<dbReference type="GO" id="GO:0003964">
    <property type="term" value="F:RNA-directed DNA polymerase activity"/>
    <property type="evidence" value="ECO:0007669"/>
    <property type="project" value="UniProtKB-KW"/>
</dbReference>
<dbReference type="Gene3D" id="1.10.443.10">
    <property type="entry name" value="Intergrase catalytic core"/>
    <property type="match status" value="1"/>
</dbReference>
<dbReference type="Gene3D" id="3.10.10.10">
    <property type="entry name" value="HIV Type 1 Reverse Transcriptase, subunit A, domain 1"/>
    <property type="match status" value="1"/>
</dbReference>
<dbReference type="Proteomes" id="UP001186944">
    <property type="component" value="Unassembled WGS sequence"/>
</dbReference>
<dbReference type="InterPro" id="IPR041373">
    <property type="entry name" value="RT_RNaseH"/>
</dbReference>
<proteinExistence type="predicted"/>
<dbReference type="GO" id="GO:0006310">
    <property type="term" value="P:DNA recombination"/>
    <property type="evidence" value="ECO:0007669"/>
    <property type="project" value="UniProtKB-KW"/>
</dbReference>
<accession>A0AA88XZK8</accession>
<name>A0AA88XZK8_PINIB</name>
<keyword evidence="1" id="KW-0808">Transferase</keyword>
<keyword evidence="8" id="KW-0233">DNA recombination</keyword>
<dbReference type="InterPro" id="IPR052055">
    <property type="entry name" value="Hepadnavirus_pol/RT"/>
</dbReference>
<dbReference type="CDD" id="cd03714">
    <property type="entry name" value="RT_DIRS1"/>
    <property type="match status" value="1"/>
</dbReference>
<evidence type="ECO:0000259" key="9">
    <source>
        <dbReference type="PROSITE" id="PS51898"/>
    </source>
</evidence>
<dbReference type="EMBL" id="VSWD01000008">
    <property type="protein sequence ID" value="KAK3094858.1"/>
    <property type="molecule type" value="Genomic_DNA"/>
</dbReference>
<dbReference type="InterPro" id="IPR013762">
    <property type="entry name" value="Integrase-like_cat_sf"/>
</dbReference>
<keyword evidence="5" id="KW-0378">Hydrolase</keyword>
<evidence type="ECO:0000256" key="5">
    <source>
        <dbReference type="ARBA" id="ARBA00022801"/>
    </source>
</evidence>
<keyword evidence="2" id="KW-0548">Nucleotidyltransferase</keyword>
<evidence type="ECO:0000313" key="11">
    <source>
        <dbReference type="Proteomes" id="UP001186944"/>
    </source>
</evidence>
<feature type="domain" description="Tyr recombinase" evidence="9">
    <location>
        <begin position="746"/>
        <end position="949"/>
    </location>
</feature>
<dbReference type="AlphaFoldDB" id="A0AA88XZK8"/>
<keyword evidence="11" id="KW-1185">Reference proteome</keyword>
<evidence type="ECO:0000256" key="7">
    <source>
        <dbReference type="ARBA" id="ARBA00023125"/>
    </source>
</evidence>
<dbReference type="CDD" id="cd09275">
    <property type="entry name" value="RNase_HI_RT_DIRS1"/>
    <property type="match status" value="1"/>
</dbReference>
<dbReference type="Pfam" id="PF00078">
    <property type="entry name" value="RVT_1"/>
    <property type="match status" value="1"/>
</dbReference>
<evidence type="ECO:0000256" key="8">
    <source>
        <dbReference type="ARBA" id="ARBA00023172"/>
    </source>
</evidence>
<gene>
    <name evidence="10" type="ORF">FSP39_007147</name>
</gene>
<dbReference type="InterPro" id="IPR002104">
    <property type="entry name" value="Integrase_catalytic"/>
</dbReference>
<dbReference type="SUPFAM" id="SSF56672">
    <property type="entry name" value="DNA/RNA polymerases"/>
    <property type="match status" value="1"/>
</dbReference>
<dbReference type="InterPro" id="IPR043502">
    <property type="entry name" value="DNA/RNA_pol_sf"/>
</dbReference>
<keyword evidence="4" id="KW-0255">Endonuclease</keyword>
<dbReference type="InterPro" id="IPR000477">
    <property type="entry name" value="RT_dom"/>
</dbReference>
<dbReference type="InterPro" id="IPR010998">
    <property type="entry name" value="Integrase_recombinase_N"/>
</dbReference>
<evidence type="ECO:0000256" key="2">
    <source>
        <dbReference type="ARBA" id="ARBA00022695"/>
    </source>
</evidence>
<dbReference type="Gene3D" id="1.10.150.130">
    <property type="match status" value="1"/>
</dbReference>
<evidence type="ECO:0000256" key="4">
    <source>
        <dbReference type="ARBA" id="ARBA00022759"/>
    </source>
</evidence>
<dbReference type="Gene3D" id="3.30.70.270">
    <property type="match status" value="1"/>
</dbReference>
<organism evidence="10 11">
    <name type="scientific">Pinctada imbricata</name>
    <name type="common">Atlantic pearl-oyster</name>
    <name type="synonym">Pinctada martensii</name>
    <dbReference type="NCBI Taxonomy" id="66713"/>
    <lineage>
        <taxon>Eukaryota</taxon>
        <taxon>Metazoa</taxon>
        <taxon>Spiralia</taxon>
        <taxon>Lophotrochozoa</taxon>
        <taxon>Mollusca</taxon>
        <taxon>Bivalvia</taxon>
        <taxon>Autobranchia</taxon>
        <taxon>Pteriomorphia</taxon>
        <taxon>Pterioida</taxon>
        <taxon>Pterioidea</taxon>
        <taxon>Pteriidae</taxon>
        <taxon>Pinctada</taxon>
    </lineage>
</organism>
<evidence type="ECO:0000256" key="1">
    <source>
        <dbReference type="ARBA" id="ARBA00022679"/>
    </source>
</evidence>
<keyword evidence="6" id="KW-0695">RNA-directed DNA polymerase</keyword>
<dbReference type="GO" id="GO:0016787">
    <property type="term" value="F:hydrolase activity"/>
    <property type="evidence" value="ECO:0007669"/>
    <property type="project" value="UniProtKB-KW"/>
</dbReference>
<dbReference type="GO" id="GO:0003677">
    <property type="term" value="F:DNA binding"/>
    <property type="evidence" value="ECO:0007669"/>
    <property type="project" value="UniProtKB-KW"/>
</dbReference>
<keyword evidence="3" id="KW-0540">Nuclease</keyword>
<dbReference type="InterPro" id="IPR043128">
    <property type="entry name" value="Rev_trsase/Diguanyl_cyclase"/>
</dbReference>
<comment type="caution">
    <text evidence="10">The sequence shown here is derived from an EMBL/GenBank/DDBJ whole genome shotgun (WGS) entry which is preliminary data.</text>
</comment>
<dbReference type="PANTHER" id="PTHR33050">
    <property type="entry name" value="REVERSE TRANSCRIPTASE DOMAIN-CONTAINING PROTEIN"/>
    <property type="match status" value="1"/>
</dbReference>
<evidence type="ECO:0000256" key="3">
    <source>
        <dbReference type="ARBA" id="ARBA00022722"/>
    </source>
</evidence>
<dbReference type="GO" id="GO:0004519">
    <property type="term" value="F:endonuclease activity"/>
    <property type="evidence" value="ECO:0007669"/>
    <property type="project" value="UniProtKB-KW"/>
</dbReference>
<dbReference type="Pfam" id="PF00589">
    <property type="entry name" value="Phage_integrase"/>
    <property type="match status" value="1"/>
</dbReference>
<dbReference type="PANTHER" id="PTHR33050:SF7">
    <property type="entry name" value="RIBONUCLEASE H"/>
    <property type="match status" value="1"/>
</dbReference>
<dbReference type="Pfam" id="PF17917">
    <property type="entry name" value="RT_RNaseH"/>
    <property type="match status" value="1"/>
</dbReference>
<evidence type="ECO:0000256" key="6">
    <source>
        <dbReference type="ARBA" id="ARBA00022918"/>
    </source>
</evidence>
<dbReference type="PROSITE" id="PS51898">
    <property type="entry name" value="TYR_RECOMBINASE"/>
    <property type="match status" value="1"/>
</dbReference>